<dbReference type="EMBL" id="ATMH01006911">
    <property type="protein sequence ID" value="EPY24974.1"/>
    <property type="molecule type" value="Genomic_DNA"/>
</dbReference>
<protein>
    <submittedName>
        <fullName evidence="3">Uncharacterized protein</fullName>
    </submittedName>
</protein>
<feature type="region of interest" description="Disordered" evidence="2">
    <location>
        <begin position="1"/>
        <end position="25"/>
    </location>
</feature>
<feature type="compositionally biased region" description="Polar residues" evidence="2">
    <location>
        <begin position="1"/>
        <end position="10"/>
    </location>
</feature>
<dbReference type="AlphaFoldDB" id="S9U838"/>
<accession>S9U838</accession>
<dbReference type="OrthoDB" id="72441at2759"/>
<feature type="coiled-coil region" evidence="1">
    <location>
        <begin position="29"/>
        <end position="59"/>
    </location>
</feature>
<dbReference type="Proteomes" id="UP000015354">
    <property type="component" value="Unassembled WGS sequence"/>
</dbReference>
<evidence type="ECO:0000313" key="3">
    <source>
        <dbReference type="EMBL" id="EPY24974.1"/>
    </source>
</evidence>
<name>S9U838_9TRYP</name>
<organism evidence="3 4">
    <name type="scientific">Strigomonas culicis</name>
    <dbReference type="NCBI Taxonomy" id="28005"/>
    <lineage>
        <taxon>Eukaryota</taxon>
        <taxon>Discoba</taxon>
        <taxon>Euglenozoa</taxon>
        <taxon>Kinetoplastea</taxon>
        <taxon>Metakinetoplastina</taxon>
        <taxon>Trypanosomatida</taxon>
        <taxon>Trypanosomatidae</taxon>
        <taxon>Strigomonadinae</taxon>
        <taxon>Strigomonas</taxon>
    </lineage>
</organism>
<feature type="region of interest" description="Disordered" evidence="2">
    <location>
        <begin position="203"/>
        <end position="245"/>
    </location>
</feature>
<sequence>MNGPTDTSGSGEEPAEALAPADGEVRRYLEGRQEEMRLAERLKDRYEKAVAESVEWTAEMQMQCEEELRRFVRERQEKEVAAKAEQTVNPFQPSDAHLSPTGHGGEDFVISGDVHATMCASGAVAASSWAMDSRLEQSRQADRESPPVEELTTQARLEEENLRYSFNRPSTFEAEHGAEDGHVPTAVDGLQTVSTVNRFVSEAREANEDEDDGLVGGDESDALKGMDKSSEDFDSIFQKFVSNPE</sequence>
<evidence type="ECO:0000313" key="4">
    <source>
        <dbReference type="Proteomes" id="UP000015354"/>
    </source>
</evidence>
<feature type="compositionally biased region" description="Basic and acidic residues" evidence="2">
    <location>
        <begin position="221"/>
        <end position="231"/>
    </location>
</feature>
<comment type="caution">
    <text evidence="3">The sequence shown here is derived from an EMBL/GenBank/DDBJ whole genome shotgun (WGS) entry which is preliminary data.</text>
</comment>
<feature type="region of interest" description="Disordered" evidence="2">
    <location>
        <begin position="81"/>
        <end position="100"/>
    </location>
</feature>
<gene>
    <name evidence="3" type="ORF">STCU_06911</name>
</gene>
<proteinExistence type="predicted"/>
<keyword evidence="1" id="KW-0175">Coiled coil</keyword>
<reference evidence="3 4" key="1">
    <citation type="journal article" date="2013" name="PLoS ONE">
        <title>Predicting the Proteins of Angomonas deanei, Strigomonas culicis and Their Respective Endosymbionts Reveals New Aspects of the Trypanosomatidae Family.</title>
        <authorList>
            <person name="Motta M.C."/>
            <person name="Martins A.C."/>
            <person name="de Souza S.S."/>
            <person name="Catta-Preta C.M."/>
            <person name="Silva R."/>
            <person name="Klein C.C."/>
            <person name="de Almeida L.G."/>
            <person name="de Lima Cunha O."/>
            <person name="Ciapina L.P."/>
            <person name="Brocchi M."/>
            <person name="Colabardini A.C."/>
            <person name="de Araujo Lima B."/>
            <person name="Machado C.R."/>
            <person name="de Almeida Soares C.M."/>
            <person name="Probst C.M."/>
            <person name="de Menezes C.B."/>
            <person name="Thompson C.E."/>
            <person name="Bartholomeu D.C."/>
            <person name="Gradia D.F."/>
            <person name="Pavoni D.P."/>
            <person name="Grisard E.C."/>
            <person name="Fantinatti-Garboggini F."/>
            <person name="Marchini F.K."/>
            <person name="Rodrigues-Luiz G.F."/>
            <person name="Wagner G."/>
            <person name="Goldman G.H."/>
            <person name="Fietto J.L."/>
            <person name="Elias M.C."/>
            <person name="Goldman M.H."/>
            <person name="Sagot M.F."/>
            <person name="Pereira M."/>
            <person name="Stoco P.H."/>
            <person name="de Mendonca-Neto R.P."/>
            <person name="Teixeira S.M."/>
            <person name="Maciel T.E."/>
            <person name="de Oliveira Mendes T.A."/>
            <person name="Urmenyi T.P."/>
            <person name="de Souza W."/>
            <person name="Schenkman S."/>
            <person name="de Vasconcelos A.T."/>
        </authorList>
    </citation>
    <scope>NUCLEOTIDE SEQUENCE [LARGE SCALE GENOMIC DNA]</scope>
</reference>
<evidence type="ECO:0000256" key="1">
    <source>
        <dbReference type="SAM" id="Coils"/>
    </source>
</evidence>
<keyword evidence="4" id="KW-1185">Reference proteome</keyword>
<evidence type="ECO:0000256" key="2">
    <source>
        <dbReference type="SAM" id="MobiDB-lite"/>
    </source>
</evidence>